<gene>
    <name evidence="3" type="ORF">GMD78_16490</name>
</gene>
<protein>
    <recommendedName>
        <fullName evidence="5">DUF4129 domain-containing protein</fullName>
    </recommendedName>
</protein>
<keyword evidence="2" id="KW-0472">Membrane</keyword>
<evidence type="ECO:0008006" key="5">
    <source>
        <dbReference type="Google" id="ProtNLM"/>
    </source>
</evidence>
<organism evidence="3 4">
    <name type="scientific">Ornithinibacillus caprae</name>
    <dbReference type="NCBI Taxonomy" id="2678566"/>
    <lineage>
        <taxon>Bacteria</taxon>
        <taxon>Bacillati</taxon>
        <taxon>Bacillota</taxon>
        <taxon>Bacilli</taxon>
        <taxon>Bacillales</taxon>
        <taxon>Bacillaceae</taxon>
        <taxon>Ornithinibacillus</taxon>
    </lineage>
</organism>
<feature type="transmembrane region" description="Helical" evidence="2">
    <location>
        <begin position="38"/>
        <end position="56"/>
    </location>
</feature>
<feature type="transmembrane region" description="Helical" evidence="2">
    <location>
        <begin position="249"/>
        <end position="272"/>
    </location>
</feature>
<evidence type="ECO:0000256" key="2">
    <source>
        <dbReference type="SAM" id="Phobius"/>
    </source>
</evidence>
<sequence length="391" mass="45750">MENKNLLITHAYHFISEAIIIFLLLLPATFHHYEGIPYWIYLVIISCICILFSLYAKFDWNHVPYIVTVPIIVLLFHIVGLPLLLSIILALLLTWRYIAIRSEMHIKRENFYLITTIILGTVLAIFIRDSQALMFVFIQLILVVIGNIISHTAVIKKIDQKAFNRSFWYRFLGILSFASLSFYLLTDVIRNAFLEGYLYITNGLISGLSNMLGFLPDIKLEDFVDYGAEDSPAIGELENPVYQKSISEIPLVAMIYFGLTALAIGLGVFLIIRYFRTRFNFKKEVQEEKNLYQKSEEKLARVKTQKRKYRKQFKKIDHPVRKVIYQFEHYAAKHQKGRKHFETIEEWLRRIGYNANLEVYQKVRYGDIDVSDKEVELLLVEVGNMEVKLKN</sequence>
<feature type="coiled-coil region" evidence="1">
    <location>
        <begin position="285"/>
        <end position="312"/>
    </location>
</feature>
<name>A0A6N8FLE7_9BACI</name>
<proteinExistence type="predicted"/>
<keyword evidence="2" id="KW-0812">Transmembrane</keyword>
<keyword evidence="4" id="KW-1185">Reference proteome</keyword>
<dbReference type="AlphaFoldDB" id="A0A6N8FLE7"/>
<feature type="transmembrane region" description="Helical" evidence="2">
    <location>
        <begin position="68"/>
        <end position="98"/>
    </location>
</feature>
<evidence type="ECO:0000313" key="3">
    <source>
        <dbReference type="EMBL" id="MUK89971.1"/>
    </source>
</evidence>
<feature type="transmembrane region" description="Helical" evidence="2">
    <location>
        <begin position="6"/>
        <end position="26"/>
    </location>
</feature>
<feature type="transmembrane region" description="Helical" evidence="2">
    <location>
        <begin position="167"/>
        <end position="185"/>
    </location>
</feature>
<reference evidence="3 4" key="1">
    <citation type="submission" date="2019-11" db="EMBL/GenBank/DDBJ databases">
        <authorList>
            <person name="Li X."/>
        </authorList>
    </citation>
    <scope>NUCLEOTIDE SEQUENCE [LARGE SCALE GENOMIC DNA]</scope>
    <source>
        <strain evidence="3 4">L9</strain>
    </source>
</reference>
<keyword evidence="1" id="KW-0175">Coiled coil</keyword>
<keyword evidence="2" id="KW-1133">Transmembrane helix</keyword>
<dbReference type="Proteomes" id="UP000469125">
    <property type="component" value="Unassembled WGS sequence"/>
</dbReference>
<dbReference type="RefSeq" id="WP_155670326.1">
    <property type="nucleotide sequence ID" value="NZ_WOCA01000016.1"/>
</dbReference>
<feature type="transmembrane region" description="Helical" evidence="2">
    <location>
        <begin position="110"/>
        <end position="127"/>
    </location>
</feature>
<comment type="caution">
    <text evidence="3">The sequence shown here is derived from an EMBL/GenBank/DDBJ whole genome shotgun (WGS) entry which is preliminary data.</text>
</comment>
<evidence type="ECO:0000256" key="1">
    <source>
        <dbReference type="SAM" id="Coils"/>
    </source>
</evidence>
<feature type="transmembrane region" description="Helical" evidence="2">
    <location>
        <begin position="133"/>
        <end position="155"/>
    </location>
</feature>
<dbReference type="EMBL" id="WOCA01000016">
    <property type="protein sequence ID" value="MUK89971.1"/>
    <property type="molecule type" value="Genomic_DNA"/>
</dbReference>
<accession>A0A6N8FLE7</accession>
<evidence type="ECO:0000313" key="4">
    <source>
        <dbReference type="Proteomes" id="UP000469125"/>
    </source>
</evidence>